<sequence>MKDNKPNNSKLIQTYLSKKTLRYGTASALTLALYLFNSNVTVYADENTANQNQGTSPKISQTAPTNNTENTDATAITTDQNNNDEEEYDASYELPILYVTVWLDDQGNIIKDAVEDAKTPASERQPVKIPGYQHYRTSVSDGITKFIYRKISTAQSPIVENNQQDNNTNKVVETTNQNKDEVNGKEQNQANTSVTNTQITKNEKDEDTKTLKKDKDEKESKDTKTPKKDKEKKDIKTPKKDREEKKPVIPSNGKVEKDEDTKTPKKDKEKKITKTLKKDREEKNPVIPKSGKDEKDTKITKKDKEDEITTTSKKDNNNDVQDKLPETGKTKDIQNPALIMLLTGLGLLGLFRNKIRE</sequence>
<dbReference type="InterPro" id="IPR019931">
    <property type="entry name" value="LPXTG_anchor"/>
</dbReference>
<feature type="compositionally biased region" description="Basic and acidic residues" evidence="6">
    <location>
        <begin position="254"/>
        <end position="332"/>
    </location>
</feature>
<evidence type="ECO:0000256" key="2">
    <source>
        <dbReference type="ARBA" id="ARBA00022512"/>
    </source>
</evidence>
<feature type="signal peptide" evidence="7">
    <location>
        <begin position="1"/>
        <end position="44"/>
    </location>
</feature>
<evidence type="ECO:0000256" key="1">
    <source>
        <dbReference type="ARBA" id="ARBA00004168"/>
    </source>
</evidence>
<evidence type="ECO:0000256" key="3">
    <source>
        <dbReference type="ARBA" id="ARBA00022525"/>
    </source>
</evidence>
<feature type="region of interest" description="Disordered" evidence="6">
    <location>
        <begin position="176"/>
        <end position="334"/>
    </location>
</feature>
<protein>
    <recommendedName>
        <fullName evidence="8">Gram-positive cocci surface proteins LPxTG domain-containing protein</fullName>
    </recommendedName>
</protein>
<feature type="domain" description="Gram-positive cocci surface proteins LPxTG" evidence="8">
    <location>
        <begin position="324"/>
        <end position="357"/>
    </location>
</feature>
<dbReference type="EMBL" id="AE015929">
    <property type="protein sequence ID" value="AAO05227.1"/>
    <property type="molecule type" value="Genomic_DNA"/>
</dbReference>
<dbReference type="OrthoDB" id="9936732at2"/>
<dbReference type="NCBIfam" id="TIGR04308">
    <property type="entry name" value="repeat_SSSPR51"/>
    <property type="match status" value="1"/>
</dbReference>
<gene>
    <name evidence="9" type="ordered locus">SE_1628</name>
</gene>
<feature type="chain" id="PRO_5030007287" description="Gram-positive cocci surface proteins LPxTG domain-containing protein" evidence="7">
    <location>
        <begin position="45"/>
        <end position="357"/>
    </location>
</feature>
<dbReference type="PATRIC" id="fig|176280.10.peg.1594"/>
<keyword evidence="2" id="KW-0134">Cell wall</keyword>
<dbReference type="InterPro" id="IPR027579">
    <property type="entry name" value="SSSPR51_Rpt"/>
</dbReference>
<keyword evidence="5" id="KW-0572">Peptidoglycan-anchor</keyword>
<evidence type="ECO:0000313" key="9">
    <source>
        <dbReference type="EMBL" id="AAO05227.1"/>
    </source>
</evidence>
<dbReference type="RefSeq" id="WP_011082752.1">
    <property type="nucleotide sequence ID" value="NC_004461.1"/>
</dbReference>
<name>A0A0H2VHG5_STAES</name>
<feature type="compositionally biased region" description="Basic and acidic residues" evidence="6">
    <location>
        <begin position="201"/>
        <end position="247"/>
    </location>
</feature>
<keyword evidence="4 7" id="KW-0732">Signal</keyword>
<evidence type="ECO:0000259" key="8">
    <source>
        <dbReference type="PROSITE" id="PS50847"/>
    </source>
</evidence>
<organism evidence="9 10">
    <name type="scientific">Staphylococcus epidermidis (strain ATCC 12228 / FDA PCI 1200)</name>
    <dbReference type="NCBI Taxonomy" id="176280"/>
    <lineage>
        <taxon>Bacteria</taxon>
        <taxon>Bacillati</taxon>
        <taxon>Bacillota</taxon>
        <taxon>Bacilli</taxon>
        <taxon>Bacillales</taxon>
        <taxon>Staphylococcaceae</taxon>
        <taxon>Staphylococcus</taxon>
    </lineage>
</organism>
<keyword evidence="3" id="KW-0964">Secreted</keyword>
<proteinExistence type="predicted"/>
<dbReference type="eggNOG" id="ENOG50304B2">
    <property type="taxonomic scope" value="Bacteria"/>
</dbReference>
<comment type="subcellular location">
    <subcellularLocation>
        <location evidence="1">Secreted</location>
        <location evidence="1">Cell wall</location>
        <topology evidence="1">Peptidoglycan-anchor</topology>
    </subcellularLocation>
</comment>
<reference evidence="9 10" key="1">
    <citation type="journal article" date="2003" name="Mol. Microbiol.">
        <title>Genome-based analysis of virulence genes in a non-biofilm-forming Staphylococcus epidermidis strain (ATCC 12228).</title>
        <authorList>
            <person name="Zhang Y.Q."/>
            <person name="Ren S.X."/>
            <person name="Li H.L."/>
            <person name="Wang Y.X."/>
            <person name="Fu G."/>
            <person name="Yang J."/>
            <person name="Qin Z.Q."/>
            <person name="Miao Y.G."/>
            <person name="Wang W.Y."/>
            <person name="Chen R.S."/>
            <person name="Shen Y."/>
            <person name="Chen Z."/>
            <person name="Yuan Z.H."/>
            <person name="Zhao G.P."/>
            <person name="Qu D."/>
            <person name="Danchin A."/>
            <person name="Wen Y.M."/>
        </authorList>
    </citation>
    <scope>NUCLEOTIDE SEQUENCE [LARGE SCALE GENOMIC DNA]</scope>
    <source>
        <strain evidence="10">ATCC 12228 / FDA PCI 1200</strain>
    </source>
</reference>
<feature type="compositionally biased region" description="Polar residues" evidence="6">
    <location>
        <begin position="185"/>
        <end position="199"/>
    </location>
</feature>
<dbReference type="Proteomes" id="UP000001411">
    <property type="component" value="Chromosome"/>
</dbReference>
<evidence type="ECO:0000313" key="10">
    <source>
        <dbReference type="Proteomes" id="UP000001411"/>
    </source>
</evidence>
<evidence type="ECO:0000256" key="4">
    <source>
        <dbReference type="ARBA" id="ARBA00022729"/>
    </source>
</evidence>
<evidence type="ECO:0000256" key="5">
    <source>
        <dbReference type="ARBA" id="ARBA00023088"/>
    </source>
</evidence>
<evidence type="ECO:0000256" key="6">
    <source>
        <dbReference type="SAM" id="MobiDB-lite"/>
    </source>
</evidence>
<dbReference type="PROSITE" id="PS50847">
    <property type="entry name" value="GRAM_POS_ANCHORING"/>
    <property type="match status" value="1"/>
</dbReference>
<feature type="region of interest" description="Disordered" evidence="6">
    <location>
        <begin position="48"/>
        <end position="73"/>
    </location>
</feature>
<evidence type="ECO:0000256" key="7">
    <source>
        <dbReference type="SAM" id="SignalP"/>
    </source>
</evidence>
<dbReference type="AlphaFoldDB" id="A0A0H2VHG5"/>
<dbReference type="HOGENOM" id="CLU_725421_0_0_9"/>
<accession>A0A0H2VHG5</accession>
<dbReference type="KEGG" id="sep:SE_1628"/>